<proteinExistence type="predicted"/>
<reference evidence="1 2" key="1">
    <citation type="submission" date="2019-08" db="EMBL/GenBank/DDBJ databases">
        <authorList>
            <person name="Luo N."/>
        </authorList>
    </citation>
    <scope>NUCLEOTIDE SEQUENCE [LARGE SCALE GENOMIC DNA]</scope>
    <source>
        <strain evidence="1 2">NCIMB 9442</strain>
    </source>
</reference>
<dbReference type="Proteomes" id="UP001194469">
    <property type="component" value="Unassembled WGS sequence"/>
</dbReference>
<dbReference type="RefSeq" id="WP_196608006.1">
    <property type="nucleotide sequence ID" value="NZ_VRYY01000032.1"/>
</dbReference>
<keyword evidence="2" id="KW-1185">Reference proteome</keyword>
<protein>
    <submittedName>
        <fullName evidence="1">Addiction module toxin RelE</fullName>
    </submittedName>
</protein>
<name>A0ABS0IZY8_9BACT</name>
<comment type="caution">
    <text evidence="1">The sequence shown here is derived from an EMBL/GenBank/DDBJ whole genome shotgun (WGS) entry which is preliminary data.</text>
</comment>
<organism evidence="1 2">
    <name type="scientific">Nitratidesulfovibrio oxamicus</name>
    <dbReference type="NCBI Taxonomy" id="32016"/>
    <lineage>
        <taxon>Bacteria</taxon>
        <taxon>Pseudomonadati</taxon>
        <taxon>Thermodesulfobacteriota</taxon>
        <taxon>Desulfovibrionia</taxon>
        <taxon>Desulfovibrionales</taxon>
        <taxon>Desulfovibrionaceae</taxon>
        <taxon>Nitratidesulfovibrio</taxon>
    </lineage>
</organism>
<dbReference type="Pfam" id="PF05973">
    <property type="entry name" value="Gp49"/>
    <property type="match status" value="1"/>
</dbReference>
<evidence type="ECO:0000313" key="2">
    <source>
        <dbReference type="Proteomes" id="UP001194469"/>
    </source>
</evidence>
<dbReference type="InterPro" id="IPR009241">
    <property type="entry name" value="HigB-like"/>
</dbReference>
<accession>A0ABS0IZY8</accession>
<evidence type="ECO:0000313" key="1">
    <source>
        <dbReference type="EMBL" id="MBG3875747.1"/>
    </source>
</evidence>
<dbReference type="EMBL" id="VRYY01000032">
    <property type="protein sequence ID" value="MBG3875747.1"/>
    <property type="molecule type" value="Genomic_DNA"/>
</dbReference>
<gene>
    <name evidence="1" type="ORF">FVW20_01585</name>
</gene>
<sequence length="115" mass="13114">MKWDVSFCDAFDAEFDGFDVPLQNELLARLSLLEEVGPALRRPHVDTLKGSRHPNMKELRFSLGRQPYRFLFAFDPLRNAVVLVGGSKAGDAHFYDRLIPVADARYDRHLATLQP</sequence>